<name>A0ABT7YPI6_9ACTN</name>
<sequence>MDWLSFIAVVVTITGIPITILATRTWGTRRAKVQITLDATSIIPIEIDSVPLKVTYEDHLVENPYLITVIIDNKGPRDVSSAMFDADKSLFFWFDQPFYGLTSTAGSTEFASSSAEESQGGGYVQIFPGLLSRGAQWSFSALVSGPAKVRCESSLIDTKTIWANSGSPDTPEPDFMY</sequence>
<comment type="caution">
    <text evidence="2">The sequence shown here is derived from an EMBL/GenBank/DDBJ whole genome shotgun (WGS) entry which is preliminary data.</text>
</comment>
<accession>A0ABT7YPI6</accession>
<keyword evidence="1" id="KW-1133">Transmembrane helix</keyword>
<dbReference type="EMBL" id="JAUEMJ010000003">
    <property type="protein sequence ID" value="MDN3240530.1"/>
    <property type="molecule type" value="Genomic_DNA"/>
</dbReference>
<gene>
    <name evidence="2" type="ORF">QWI33_12395</name>
</gene>
<protein>
    <recommendedName>
        <fullName evidence="4">DUF4352 domain-containing protein</fullName>
    </recommendedName>
</protein>
<evidence type="ECO:0000313" key="3">
    <source>
        <dbReference type="Proteomes" id="UP001171902"/>
    </source>
</evidence>
<organism evidence="2 3">
    <name type="scientific">Glycomyces tritici</name>
    <dbReference type="NCBI Taxonomy" id="2665176"/>
    <lineage>
        <taxon>Bacteria</taxon>
        <taxon>Bacillati</taxon>
        <taxon>Actinomycetota</taxon>
        <taxon>Actinomycetes</taxon>
        <taxon>Glycomycetales</taxon>
        <taxon>Glycomycetaceae</taxon>
        <taxon>Glycomyces</taxon>
    </lineage>
</organism>
<keyword evidence="3" id="KW-1185">Reference proteome</keyword>
<keyword evidence="1" id="KW-0812">Transmembrane</keyword>
<feature type="transmembrane region" description="Helical" evidence="1">
    <location>
        <begin position="6"/>
        <end position="23"/>
    </location>
</feature>
<keyword evidence="1" id="KW-0472">Membrane</keyword>
<dbReference type="RefSeq" id="WP_289957456.1">
    <property type="nucleotide sequence ID" value="NZ_JAUEMJ010000003.1"/>
</dbReference>
<dbReference type="Proteomes" id="UP001171902">
    <property type="component" value="Unassembled WGS sequence"/>
</dbReference>
<proteinExistence type="predicted"/>
<evidence type="ECO:0008006" key="4">
    <source>
        <dbReference type="Google" id="ProtNLM"/>
    </source>
</evidence>
<evidence type="ECO:0000256" key="1">
    <source>
        <dbReference type="SAM" id="Phobius"/>
    </source>
</evidence>
<reference evidence="2" key="1">
    <citation type="submission" date="2023-06" db="EMBL/GenBank/DDBJ databases">
        <title>Gycomyces niveus sp.nov., a novel actinomycete isolated from soil in Shouguang.</title>
        <authorList>
            <person name="Yang X."/>
            <person name="Zhao J."/>
        </authorList>
    </citation>
    <scope>NUCLEOTIDE SEQUENCE</scope>
    <source>
        <strain evidence="2">NEAU C2</strain>
    </source>
</reference>
<evidence type="ECO:0000313" key="2">
    <source>
        <dbReference type="EMBL" id="MDN3240530.1"/>
    </source>
</evidence>